<protein>
    <recommendedName>
        <fullName evidence="4">Secreted protein</fullName>
    </recommendedName>
</protein>
<reference evidence="2 3" key="1">
    <citation type="submission" date="2019-04" db="EMBL/GenBank/DDBJ databases">
        <authorList>
            <consortium name="DOE Joint Genome Institute"/>
            <person name="Mondo S."/>
            <person name="Kjaerbolling I."/>
            <person name="Vesth T."/>
            <person name="Frisvad J.C."/>
            <person name="Nybo J.L."/>
            <person name="Theobald S."/>
            <person name="Kildgaard S."/>
            <person name="Isbrandt T."/>
            <person name="Kuo A."/>
            <person name="Sato A."/>
            <person name="Lyhne E.K."/>
            <person name="Kogle M.E."/>
            <person name="Wiebenga A."/>
            <person name="Kun R.S."/>
            <person name="Lubbers R.J."/>
            <person name="Makela M.R."/>
            <person name="Barry K."/>
            <person name="Chovatia M."/>
            <person name="Clum A."/>
            <person name="Daum C."/>
            <person name="Haridas S."/>
            <person name="He G."/>
            <person name="LaButti K."/>
            <person name="Lipzen A."/>
            <person name="Riley R."/>
            <person name="Salamov A."/>
            <person name="Simmons B.A."/>
            <person name="Magnuson J.K."/>
            <person name="Henrissat B."/>
            <person name="Mortensen U.H."/>
            <person name="Larsen T.O."/>
            <person name="Devries R.P."/>
            <person name="Grigoriev I.V."/>
            <person name="Machida M."/>
            <person name="Baker S.E."/>
            <person name="Andersen M.R."/>
            <person name="Cantor M.N."/>
            <person name="Hua S.X."/>
        </authorList>
    </citation>
    <scope>NUCLEOTIDE SEQUENCE [LARGE SCALE GENOMIC DNA]</scope>
    <source>
        <strain evidence="2 3">CBS 117616</strain>
    </source>
</reference>
<accession>A0ABQ6X2K0</accession>
<gene>
    <name evidence="2" type="ORF">BDV36DRAFT_242744</name>
</gene>
<evidence type="ECO:0000313" key="2">
    <source>
        <dbReference type="EMBL" id="KAE8423515.1"/>
    </source>
</evidence>
<dbReference type="EMBL" id="ML735688">
    <property type="protein sequence ID" value="KAE8423515.1"/>
    <property type="molecule type" value="Genomic_DNA"/>
</dbReference>
<evidence type="ECO:0000313" key="3">
    <source>
        <dbReference type="Proteomes" id="UP000325395"/>
    </source>
</evidence>
<evidence type="ECO:0000256" key="1">
    <source>
        <dbReference type="SAM" id="SignalP"/>
    </source>
</evidence>
<dbReference type="Proteomes" id="UP000325395">
    <property type="component" value="Unassembled WGS sequence"/>
</dbReference>
<name>A0ABQ6X2K0_9EURO</name>
<sequence>MLSAYATTWFWRLMMAWISAQPSDCSMFLWYKTGFKRENKQLFDWARELMSFSSKKSAMACSSSVGNLDTIVVNMRSTYMDGVPLNLVLLFMRGDSEAA</sequence>
<evidence type="ECO:0008006" key="4">
    <source>
        <dbReference type="Google" id="ProtNLM"/>
    </source>
</evidence>
<proteinExistence type="predicted"/>
<feature type="signal peptide" evidence="1">
    <location>
        <begin position="1"/>
        <end position="20"/>
    </location>
</feature>
<feature type="chain" id="PRO_5046260214" description="Secreted protein" evidence="1">
    <location>
        <begin position="21"/>
        <end position="99"/>
    </location>
</feature>
<keyword evidence="3" id="KW-1185">Reference proteome</keyword>
<organism evidence="2 3">
    <name type="scientific">Aspergillus pseudocaelatus</name>
    <dbReference type="NCBI Taxonomy" id="1825620"/>
    <lineage>
        <taxon>Eukaryota</taxon>
        <taxon>Fungi</taxon>
        <taxon>Dikarya</taxon>
        <taxon>Ascomycota</taxon>
        <taxon>Pezizomycotina</taxon>
        <taxon>Eurotiomycetes</taxon>
        <taxon>Eurotiomycetidae</taxon>
        <taxon>Eurotiales</taxon>
        <taxon>Aspergillaceae</taxon>
        <taxon>Aspergillus</taxon>
        <taxon>Aspergillus subgen. Circumdati</taxon>
    </lineage>
</organism>
<keyword evidence="1" id="KW-0732">Signal</keyword>